<accession>A0A1S1LSW7</accession>
<sequence length="559" mass="61398">MAELNRRTVLTTGAVAAGAAALGFGGYELLRTPGRTDSPAASGNKPNILVIIVDQMRAPQWFPDIQKLTNLLPSLSRLQRESVTFASHYTASNMCTPSRGAMTTGLYSHQTGCLFTGEGPSESSLAPQFPTWGTMLRQQGYRTWWWGKWHLGDWSDTNPEGLDAHGFSGGTFPSPNGAPNQGLQKDPGIVDQFTGWFDAEAGKGPWCTTVSLVNPHDICWWPRNPLPEDVPHWFDNVPANFQTPDELRQHRKPQLQIDYANFMSPIMTGAVPYSGPDMARQWARCLDMYLWLQQQVDAQIGRVLDKLASRPDVDRNTVVVFTSDHGEYAGSHGLRGKGATAYEEAIRVPLYIRDPHGVLTPKPGETRTQLTSSVDLAPLLLTIGSGGNGWRSDPRFSYLAARADIANIAKNNVAGRKWIAHVTDDMSVEEMTTLMKSPHTQKLMGEIAPPSEIPTSAPSHIVAVRTAEAKLANYSYWKPGGMQVDSTRPSDREFYDYSTLSGQQEIENQAGRGGKEAELQGLIDNEVLPEVQAPLPTFLGQAQEQGLADMQKLMVLRGG</sequence>
<protein>
    <submittedName>
        <fullName evidence="2">Sulfatase</fullName>
    </submittedName>
</protein>
<dbReference type="Gene3D" id="3.40.720.10">
    <property type="entry name" value="Alkaline Phosphatase, subunit A"/>
    <property type="match status" value="1"/>
</dbReference>
<dbReference type="InterPro" id="IPR000917">
    <property type="entry name" value="Sulfatase_N"/>
</dbReference>
<dbReference type="Pfam" id="PF00884">
    <property type="entry name" value="Sulfatase"/>
    <property type="match status" value="1"/>
</dbReference>
<dbReference type="EMBL" id="MLIQ01000013">
    <property type="protein sequence ID" value="OHU58025.1"/>
    <property type="molecule type" value="Genomic_DNA"/>
</dbReference>
<dbReference type="GO" id="GO:0004065">
    <property type="term" value="F:arylsulfatase activity"/>
    <property type="evidence" value="ECO:0007669"/>
    <property type="project" value="TreeGrafter"/>
</dbReference>
<comment type="caution">
    <text evidence="2">The sequence shown here is derived from an EMBL/GenBank/DDBJ whole genome shotgun (WGS) entry which is preliminary data.</text>
</comment>
<dbReference type="RefSeq" id="WP_057968636.1">
    <property type="nucleotide sequence ID" value="NZ_MLII01000030.1"/>
</dbReference>
<evidence type="ECO:0000313" key="3">
    <source>
        <dbReference type="Proteomes" id="UP000180043"/>
    </source>
</evidence>
<dbReference type="Proteomes" id="UP000180043">
    <property type="component" value="Unassembled WGS sequence"/>
</dbReference>
<feature type="domain" description="Sulfatase N-terminal" evidence="1">
    <location>
        <begin position="46"/>
        <end position="382"/>
    </location>
</feature>
<dbReference type="InterPro" id="IPR006311">
    <property type="entry name" value="TAT_signal"/>
</dbReference>
<dbReference type="GO" id="GO:0015024">
    <property type="term" value="F:glucuronate-2-sulfatase activity"/>
    <property type="evidence" value="ECO:0007669"/>
    <property type="project" value="TreeGrafter"/>
</dbReference>
<proteinExistence type="predicted"/>
<name>A0A1S1LSW7_MYCCH</name>
<dbReference type="PROSITE" id="PS51318">
    <property type="entry name" value="TAT"/>
    <property type="match status" value="1"/>
</dbReference>
<reference evidence="2 3" key="1">
    <citation type="submission" date="2016-10" db="EMBL/GenBank/DDBJ databases">
        <title>Evaluation of Human, Veterinary and Environmental Mycobacterium chelonae Isolates by Core Genome Phylogenomic Analysis, Targeted Gene Comparison, and Anti-microbial Susceptibility Patterns: A Tale of Mistaken Identities.</title>
        <authorList>
            <person name="Fogelson S.B."/>
            <person name="Camus A.C."/>
            <person name="Lorenz W."/>
            <person name="Vasireddy R."/>
            <person name="Vasireddy S."/>
            <person name="Smith T."/>
            <person name="Brown-Elliott B.A."/>
            <person name="Wallace R.J.Jr."/>
            <person name="Hasan N.A."/>
            <person name="Reischl U."/>
            <person name="Sanchez S."/>
        </authorList>
    </citation>
    <scope>NUCLEOTIDE SEQUENCE [LARGE SCALE GENOMIC DNA]</scope>
    <source>
        <strain evidence="2 3">15515</strain>
    </source>
</reference>
<dbReference type="AlphaFoldDB" id="A0A1S1LSW7"/>
<dbReference type="InterPro" id="IPR017850">
    <property type="entry name" value="Alkaline_phosphatase_core_sf"/>
</dbReference>
<evidence type="ECO:0000313" key="2">
    <source>
        <dbReference type="EMBL" id="OHU58025.1"/>
    </source>
</evidence>
<organism evidence="2 3">
    <name type="scientific">Mycobacteroides chelonae</name>
    <name type="common">Mycobacterium chelonae</name>
    <dbReference type="NCBI Taxonomy" id="1774"/>
    <lineage>
        <taxon>Bacteria</taxon>
        <taxon>Bacillati</taxon>
        <taxon>Actinomycetota</taxon>
        <taxon>Actinomycetes</taxon>
        <taxon>Mycobacteriales</taxon>
        <taxon>Mycobacteriaceae</taxon>
        <taxon>Mycobacteroides</taxon>
    </lineage>
</organism>
<dbReference type="PANTHER" id="PTHR46615:SF1">
    <property type="entry name" value="ARYLSULFATASE K"/>
    <property type="match status" value="1"/>
</dbReference>
<dbReference type="SUPFAM" id="SSF53649">
    <property type="entry name" value="Alkaline phosphatase-like"/>
    <property type="match status" value="1"/>
</dbReference>
<dbReference type="PANTHER" id="PTHR46615">
    <property type="entry name" value="ARYLSULFATASE K"/>
    <property type="match status" value="1"/>
</dbReference>
<gene>
    <name evidence="2" type="ORF">BKG82_10400</name>
</gene>
<evidence type="ECO:0000259" key="1">
    <source>
        <dbReference type="Pfam" id="PF00884"/>
    </source>
</evidence>
<dbReference type="InterPro" id="IPR051849">
    <property type="entry name" value="GAG-degrading_sulfatase"/>
</dbReference>